<evidence type="ECO:0000313" key="4">
    <source>
        <dbReference type="Proteomes" id="UP000585474"/>
    </source>
</evidence>
<sequence length="482" mass="53000">MAQMLVDNRLMKTGQAVKAGPSQDNPKGPSSLSRVGPNKRQRRSRVSLVARVIVNPLHRASGEYRPTELPLERISTRSLMPSITEEVIYMTNSTVETAMASSKDITPTRSIGSFQQLTESFVARFIINAKAPKGVGSLLTLKKGKKQGCLAYALKRKENLEAKSIEFQPVAGDHEVIKEPPQNAKTVIAALSQAEFFSNKAEYEAFITGLQSASKLKVFELHIFNDSKLVVNQVMEKFEARGAKMAKYLAITKALLTEFKAVIIEQARRDLNSHADALAGLASMFEGEVGRTIIVDLILAPSLERTQESILVNTKLGPSWIDPIVNFMLHDQLQEDKKEAYKIWIKITWFWISPNRNLYQKLYLGPYLLCIHPSLVEDVLFEINEGICKLHSRGKIISLLGSDSGILVAIYSKKTPKCTSTSVPSASFSLLDPSASKGLDTPYQSMALCPMGIGHCGGPAPSSKEQEILVGSNGLLHEMGKG</sequence>
<dbReference type="Pfam" id="PF13456">
    <property type="entry name" value="RVT_3"/>
    <property type="match status" value="1"/>
</dbReference>
<dbReference type="GO" id="GO:0003676">
    <property type="term" value="F:nucleic acid binding"/>
    <property type="evidence" value="ECO:0007669"/>
    <property type="project" value="InterPro"/>
</dbReference>
<feature type="compositionally biased region" description="Polar residues" evidence="1">
    <location>
        <begin position="22"/>
        <end position="33"/>
    </location>
</feature>
<dbReference type="SUPFAM" id="SSF53098">
    <property type="entry name" value="Ribonuclease H-like"/>
    <property type="match status" value="1"/>
</dbReference>
<protein>
    <recommendedName>
        <fullName evidence="2">RNase H type-1 domain-containing protein</fullName>
    </recommendedName>
</protein>
<dbReference type="GO" id="GO:0004523">
    <property type="term" value="F:RNA-DNA hybrid ribonuclease activity"/>
    <property type="evidence" value="ECO:0007669"/>
    <property type="project" value="InterPro"/>
</dbReference>
<dbReference type="PANTHER" id="PTHR48475:SF2">
    <property type="entry name" value="RIBONUCLEASE H"/>
    <property type="match status" value="1"/>
</dbReference>
<dbReference type="InterPro" id="IPR012337">
    <property type="entry name" value="RNaseH-like_sf"/>
</dbReference>
<gene>
    <name evidence="3" type="ORF">Acr_00g0018250</name>
</gene>
<comment type="caution">
    <text evidence="3">The sequence shown here is derived from an EMBL/GenBank/DDBJ whole genome shotgun (WGS) entry which is preliminary data.</text>
</comment>
<dbReference type="InterPro" id="IPR002156">
    <property type="entry name" value="RNaseH_domain"/>
</dbReference>
<organism evidence="3 4">
    <name type="scientific">Actinidia rufa</name>
    <dbReference type="NCBI Taxonomy" id="165716"/>
    <lineage>
        <taxon>Eukaryota</taxon>
        <taxon>Viridiplantae</taxon>
        <taxon>Streptophyta</taxon>
        <taxon>Embryophyta</taxon>
        <taxon>Tracheophyta</taxon>
        <taxon>Spermatophyta</taxon>
        <taxon>Magnoliopsida</taxon>
        <taxon>eudicotyledons</taxon>
        <taxon>Gunneridae</taxon>
        <taxon>Pentapetalae</taxon>
        <taxon>asterids</taxon>
        <taxon>Ericales</taxon>
        <taxon>Actinidiaceae</taxon>
        <taxon>Actinidia</taxon>
    </lineage>
</organism>
<dbReference type="OrthoDB" id="1740909at2759"/>
<proteinExistence type="predicted"/>
<name>A0A7J0DD88_9ERIC</name>
<reference evidence="4" key="1">
    <citation type="submission" date="2019-07" db="EMBL/GenBank/DDBJ databases">
        <title>De Novo Assembly of kiwifruit Actinidia rufa.</title>
        <authorList>
            <person name="Sugita-Konishi S."/>
            <person name="Sato K."/>
            <person name="Mori E."/>
            <person name="Abe Y."/>
            <person name="Kisaki G."/>
            <person name="Hamano K."/>
            <person name="Suezawa K."/>
            <person name="Otani M."/>
            <person name="Fukuda T."/>
            <person name="Manabe T."/>
            <person name="Gomi K."/>
            <person name="Tabuchi M."/>
            <person name="Akimitsu K."/>
            <person name="Kataoka I."/>
        </authorList>
    </citation>
    <scope>NUCLEOTIDE SEQUENCE [LARGE SCALE GENOMIC DNA]</scope>
    <source>
        <strain evidence="4">cv. Fuchu</strain>
    </source>
</reference>
<dbReference type="EMBL" id="BJWL01000147">
    <property type="protein sequence ID" value="GFS31591.1"/>
    <property type="molecule type" value="Genomic_DNA"/>
</dbReference>
<feature type="region of interest" description="Disordered" evidence="1">
    <location>
        <begin position="14"/>
        <end position="44"/>
    </location>
</feature>
<evidence type="ECO:0000313" key="3">
    <source>
        <dbReference type="EMBL" id="GFS31591.1"/>
    </source>
</evidence>
<evidence type="ECO:0000256" key="1">
    <source>
        <dbReference type="SAM" id="MobiDB-lite"/>
    </source>
</evidence>
<dbReference type="PANTHER" id="PTHR48475">
    <property type="entry name" value="RIBONUCLEASE H"/>
    <property type="match status" value="1"/>
</dbReference>
<feature type="domain" description="RNase H type-1" evidence="2">
    <location>
        <begin position="183"/>
        <end position="280"/>
    </location>
</feature>
<dbReference type="AlphaFoldDB" id="A0A7J0DD88"/>
<accession>A0A7J0DD88</accession>
<keyword evidence="4" id="KW-1185">Reference proteome</keyword>
<dbReference type="InterPro" id="IPR036397">
    <property type="entry name" value="RNaseH_sf"/>
</dbReference>
<dbReference type="Proteomes" id="UP000585474">
    <property type="component" value="Unassembled WGS sequence"/>
</dbReference>
<dbReference type="Gene3D" id="3.30.420.10">
    <property type="entry name" value="Ribonuclease H-like superfamily/Ribonuclease H"/>
    <property type="match status" value="1"/>
</dbReference>
<evidence type="ECO:0000259" key="2">
    <source>
        <dbReference type="Pfam" id="PF13456"/>
    </source>
</evidence>